<proteinExistence type="predicted"/>
<protein>
    <submittedName>
        <fullName evidence="1">Uncharacterized protein</fullName>
    </submittedName>
</protein>
<evidence type="ECO:0000313" key="2">
    <source>
        <dbReference type="Proteomes" id="UP000664859"/>
    </source>
</evidence>
<name>A0A835YJR2_9STRA</name>
<comment type="caution">
    <text evidence="1">The sequence shown here is derived from an EMBL/GenBank/DDBJ whole genome shotgun (WGS) entry which is preliminary data.</text>
</comment>
<dbReference type="AlphaFoldDB" id="A0A835YJR2"/>
<dbReference type="EMBL" id="JAFCMP010000545">
    <property type="protein sequence ID" value="KAG5175866.1"/>
    <property type="molecule type" value="Genomic_DNA"/>
</dbReference>
<sequence length="158" mass="16466">MKSFAAGQSVPHNTAETVYLCTSSGVPAATAFAMLQAAACAPMLQLTLATRLTDYCQFQQRQQRCQQCAHQLVRRAVGIGAVRAAAARRQCHSGIVGRVHGAAALECIEGAKGVCDSSGYHGGGQGPMHAHAEITPALRTALLHDVGGAICWLLLGIT</sequence>
<organism evidence="1 2">
    <name type="scientific">Tribonema minus</name>
    <dbReference type="NCBI Taxonomy" id="303371"/>
    <lineage>
        <taxon>Eukaryota</taxon>
        <taxon>Sar</taxon>
        <taxon>Stramenopiles</taxon>
        <taxon>Ochrophyta</taxon>
        <taxon>PX clade</taxon>
        <taxon>Xanthophyceae</taxon>
        <taxon>Tribonematales</taxon>
        <taxon>Tribonemataceae</taxon>
        <taxon>Tribonema</taxon>
    </lineage>
</organism>
<reference evidence="1" key="1">
    <citation type="submission" date="2021-02" db="EMBL/GenBank/DDBJ databases">
        <title>First Annotated Genome of the Yellow-green Alga Tribonema minus.</title>
        <authorList>
            <person name="Mahan K.M."/>
        </authorList>
    </citation>
    <scope>NUCLEOTIDE SEQUENCE</scope>
    <source>
        <strain evidence="1">UTEX B ZZ1240</strain>
    </source>
</reference>
<accession>A0A835YJR2</accession>
<gene>
    <name evidence="1" type="ORF">JKP88DRAFT_249988</name>
</gene>
<dbReference type="Proteomes" id="UP000664859">
    <property type="component" value="Unassembled WGS sequence"/>
</dbReference>
<keyword evidence="2" id="KW-1185">Reference proteome</keyword>
<evidence type="ECO:0000313" key="1">
    <source>
        <dbReference type="EMBL" id="KAG5175866.1"/>
    </source>
</evidence>